<dbReference type="Proteomes" id="UP000003150">
    <property type="component" value="Unassembled WGS sequence"/>
</dbReference>
<evidence type="ECO:0000313" key="1">
    <source>
        <dbReference type="EMBL" id="EFF80385.1"/>
    </source>
</evidence>
<dbReference type="AlphaFoldDB" id="D4TXH3"/>
<dbReference type="HOGENOM" id="CLU_3021488_0_0_11"/>
<proteinExistence type="predicted"/>
<name>D4TXH3_9ACTO</name>
<gene>
    <name evidence="1" type="ORF">HMPREF0970_00636</name>
</gene>
<organism evidence="1 2">
    <name type="scientific">Schaalia odontolytica F0309</name>
    <dbReference type="NCBI Taxonomy" id="649742"/>
    <lineage>
        <taxon>Bacteria</taxon>
        <taxon>Bacillati</taxon>
        <taxon>Actinomycetota</taxon>
        <taxon>Actinomycetes</taxon>
        <taxon>Actinomycetales</taxon>
        <taxon>Actinomycetaceae</taxon>
        <taxon>Schaalia</taxon>
    </lineage>
</organism>
<dbReference type="EMBL" id="ACYT02000017">
    <property type="protein sequence ID" value="EFF80385.1"/>
    <property type="molecule type" value="Genomic_DNA"/>
</dbReference>
<reference evidence="1 2" key="1">
    <citation type="submission" date="2009-10" db="EMBL/GenBank/DDBJ databases">
        <authorList>
            <person name="Weinstock G."/>
            <person name="Sodergren E."/>
            <person name="Clifton S."/>
            <person name="Fulton L."/>
            <person name="Fulton B."/>
            <person name="Courtney L."/>
            <person name="Fronick C."/>
            <person name="Harrison M."/>
            <person name="Strong C."/>
            <person name="Farmer C."/>
            <person name="Delahaunty K."/>
            <person name="Markovic C."/>
            <person name="Hall O."/>
            <person name="Minx P."/>
            <person name="Tomlinson C."/>
            <person name="Mitreva M."/>
            <person name="Nelson J."/>
            <person name="Hou S."/>
            <person name="Wollam A."/>
            <person name="Pepin K.H."/>
            <person name="Johnson M."/>
            <person name="Bhonagiri V."/>
            <person name="Nash W.E."/>
            <person name="Warren W."/>
            <person name="Chinwalla A."/>
            <person name="Mardis E.R."/>
            <person name="Wilson R.K."/>
        </authorList>
    </citation>
    <scope>NUCLEOTIDE SEQUENCE [LARGE SCALE GENOMIC DNA]</scope>
    <source>
        <strain evidence="1 2">F0309</strain>
    </source>
</reference>
<evidence type="ECO:0000313" key="2">
    <source>
        <dbReference type="Proteomes" id="UP000003150"/>
    </source>
</evidence>
<accession>D4TXH3</accession>
<sequence length="55" mass="6054">MPPWQPGLVLFPSSSYAPAWSSSQPPILPYPHNFARHSLSPPSGFEDWSLKSCGL</sequence>
<protein>
    <submittedName>
        <fullName evidence="1">Uncharacterized protein</fullName>
    </submittedName>
</protein>
<comment type="caution">
    <text evidence="1">The sequence shown here is derived from an EMBL/GenBank/DDBJ whole genome shotgun (WGS) entry which is preliminary data.</text>
</comment>